<evidence type="ECO:0000313" key="1">
    <source>
        <dbReference type="EMBL" id="KAK0421103.1"/>
    </source>
</evidence>
<comment type="caution">
    <text evidence="1">The sequence shown here is derived from an EMBL/GenBank/DDBJ whole genome shotgun (WGS) entry which is preliminary data.</text>
</comment>
<accession>A0AA39IB14</accession>
<dbReference type="AlphaFoldDB" id="A0AA39IB14"/>
<sequence length="82" mass="9239">MSEALAKMELQPFASEKDVDEALQFKLATLPQIPIARRQPVKPIPPLILCSFDEQRCYSTFHATSVAMPSLFFHCSCQGRPE</sequence>
<evidence type="ECO:0000313" key="2">
    <source>
        <dbReference type="Proteomes" id="UP001175271"/>
    </source>
</evidence>
<keyword evidence="2" id="KW-1185">Reference proteome</keyword>
<protein>
    <submittedName>
        <fullName evidence="1">Uncharacterized protein</fullName>
    </submittedName>
</protein>
<dbReference type="EMBL" id="JAUCMV010000002">
    <property type="protein sequence ID" value="KAK0421103.1"/>
    <property type="molecule type" value="Genomic_DNA"/>
</dbReference>
<organism evidence="1 2">
    <name type="scientific">Steinernema hermaphroditum</name>
    <dbReference type="NCBI Taxonomy" id="289476"/>
    <lineage>
        <taxon>Eukaryota</taxon>
        <taxon>Metazoa</taxon>
        <taxon>Ecdysozoa</taxon>
        <taxon>Nematoda</taxon>
        <taxon>Chromadorea</taxon>
        <taxon>Rhabditida</taxon>
        <taxon>Tylenchina</taxon>
        <taxon>Panagrolaimomorpha</taxon>
        <taxon>Strongyloidoidea</taxon>
        <taxon>Steinernematidae</taxon>
        <taxon>Steinernema</taxon>
    </lineage>
</organism>
<dbReference type="Proteomes" id="UP001175271">
    <property type="component" value="Unassembled WGS sequence"/>
</dbReference>
<name>A0AA39IB14_9BILA</name>
<proteinExistence type="predicted"/>
<gene>
    <name evidence="1" type="ORF">QR680_015061</name>
</gene>
<reference evidence="1" key="1">
    <citation type="submission" date="2023-06" db="EMBL/GenBank/DDBJ databases">
        <title>Genomic analysis of the entomopathogenic nematode Steinernema hermaphroditum.</title>
        <authorList>
            <person name="Schwarz E.M."/>
            <person name="Heppert J.K."/>
            <person name="Baniya A."/>
            <person name="Schwartz H.T."/>
            <person name="Tan C.-H."/>
            <person name="Antoshechkin I."/>
            <person name="Sternberg P.W."/>
            <person name="Goodrich-Blair H."/>
            <person name="Dillman A.R."/>
        </authorList>
    </citation>
    <scope>NUCLEOTIDE SEQUENCE</scope>
    <source>
        <strain evidence="1">PS9179</strain>
        <tissue evidence="1">Whole animal</tissue>
    </source>
</reference>